<proteinExistence type="predicted"/>
<sequence>MNELELQQFRIERLQQAIRLVAQGNASEFGRRLGYRDGAFVRQMLAGRRPVSEKTIRAIEALPGLKSWFAPDRDDAKGLADRVGEPHAGRDLFERYMRAPAPARALVDLLLKAPGEAAPEWATGPVQDLVKGMLALVDPLHQGAARPRRAEGRGTDG</sequence>
<reference evidence="2" key="1">
    <citation type="journal article" date="2019" name="Int. J. Syst. Evol. Microbiol.">
        <title>The Global Catalogue of Microorganisms (GCM) 10K type strain sequencing project: providing services to taxonomists for standard genome sequencing and annotation.</title>
        <authorList>
            <consortium name="The Broad Institute Genomics Platform"/>
            <consortium name="The Broad Institute Genome Sequencing Center for Infectious Disease"/>
            <person name="Wu L."/>
            <person name="Ma J."/>
        </authorList>
    </citation>
    <scope>NUCLEOTIDE SEQUENCE [LARGE SCALE GENOMIC DNA]</scope>
    <source>
        <strain evidence="2">JCM 17666</strain>
    </source>
</reference>
<protein>
    <recommendedName>
        <fullName evidence="3">XRE family transcriptional regulator</fullName>
    </recommendedName>
</protein>
<evidence type="ECO:0000313" key="2">
    <source>
        <dbReference type="Proteomes" id="UP001501671"/>
    </source>
</evidence>
<dbReference type="Proteomes" id="UP001501671">
    <property type="component" value="Unassembled WGS sequence"/>
</dbReference>
<accession>A0ABP8H8J0</accession>
<dbReference type="EMBL" id="BAABFO010000014">
    <property type="protein sequence ID" value="GAA4335861.1"/>
    <property type="molecule type" value="Genomic_DNA"/>
</dbReference>
<gene>
    <name evidence="1" type="ORF">GCM10023144_29610</name>
</gene>
<name>A0ABP8H8J0_9BURK</name>
<evidence type="ECO:0000313" key="1">
    <source>
        <dbReference type="EMBL" id="GAA4335861.1"/>
    </source>
</evidence>
<evidence type="ECO:0008006" key="3">
    <source>
        <dbReference type="Google" id="ProtNLM"/>
    </source>
</evidence>
<dbReference type="RefSeq" id="WP_345250632.1">
    <property type="nucleotide sequence ID" value="NZ_BAABFO010000014.1"/>
</dbReference>
<organism evidence="1 2">
    <name type="scientific">Pigmentiphaga soli</name>
    <dbReference type="NCBI Taxonomy" id="1007095"/>
    <lineage>
        <taxon>Bacteria</taxon>
        <taxon>Pseudomonadati</taxon>
        <taxon>Pseudomonadota</taxon>
        <taxon>Betaproteobacteria</taxon>
        <taxon>Burkholderiales</taxon>
        <taxon>Alcaligenaceae</taxon>
        <taxon>Pigmentiphaga</taxon>
    </lineage>
</organism>
<keyword evidence="2" id="KW-1185">Reference proteome</keyword>
<comment type="caution">
    <text evidence="1">The sequence shown here is derived from an EMBL/GenBank/DDBJ whole genome shotgun (WGS) entry which is preliminary data.</text>
</comment>